<comment type="caution">
    <text evidence="3">The sequence shown here is derived from an EMBL/GenBank/DDBJ whole genome shotgun (WGS) entry which is preliminary data.</text>
</comment>
<evidence type="ECO:0000256" key="2">
    <source>
        <dbReference type="SAM" id="MobiDB-lite"/>
    </source>
</evidence>
<keyword evidence="1" id="KW-0175">Coiled coil</keyword>
<dbReference type="AlphaFoldDB" id="A0A9N9FVH1"/>
<evidence type="ECO:0000256" key="1">
    <source>
        <dbReference type="SAM" id="Coils"/>
    </source>
</evidence>
<evidence type="ECO:0000313" key="3">
    <source>
        <dbReference type="EMBL" id="CAG8562965.1"/>
    </source>
</evidence>
<feature type="region of interest" description="Disordered" evidence="2">
    <location>
        <begin position="193"/>
        <end position="317"/>
    </location>
</feature>
<name>A0A9N9FVH1_9GLOM</name>
<feature type="compositionally biased region" description="Low complexity" evidence="2">
    <location>
        <begin position="263"/>
        <end position="297"/>
    </location>
</feature>
<protein>
    <submittedName>
        <fullName evidence="3">10513_t:CDS:1</fullName>
    </submittedName>
</protein>
<feature type="region of interest" description="Disordered" evidence="2">
    <location>
        <begin position="90"/>
        <end position="115"/>
    </location>
</feature>
<dbReference type="EMBL" id="CAJVPK010000973">
    <property type="protein sequence ID" value="CAG8562965.1"/>
    <property type="molecule type" value="Genomic_DNA"/>
</dbReference>
<sequence length="387" mass="42636">MVPNTLIDNHPPNDEKELKRISSLEQRVAELENTLLRTAQVALEKRVAELENSLKESNEECNKLRKTITEMESVERKVVISQKGEDIFEKSDFTSESGDEKYSEKDMCESSDEQDVSSEISDTLSELTSFDDKEAEIIYGRILKLIENMKSDCTKAINLKIPTMSQLPKLPMRTNTIKSNTTSINTQTNIASVTSPSVPKIPSPTSQSRMPGRSRTPSISGVYISSRPSTPSALTNSNNHQITSNLFSNSSTTRMPAPSRMTSLPSLNSSYISSRPNTPSNVLSNVPSNPLNSNVPSDTPSNTPFTNSVSSHNLRRKSSISTWKSSCNYSSSRPETPPFYNGISSGIPSNLNTLNTSINLGNTPSPSKSTNIPMHFQTMRNCRQVSS</sequence>
<feature type="compositionally biased region" description="Polar residues" evidence="2">
    <location>
        <begin position="298"/>
        <end position="312"/>
    </location>
</feature>
<feature type="coiled-coil region" evidence="1">
    <location>
        <begin position="14"/>
        <end position="74"/>
    </location>
</feature>
<organism evidence="3 4">
    <name type="scientific">Diversispora eburnea</name>
    <dbReference type="NCBI Taxonomy" id="1213867"/>
    <lineage>
        <taxon>Eukaryota</taxon>
        <taxon>Fungi</taxon>
        <taxon>Fungi incertae sedis</taxon>
        <taxon>Mucoromycota</taxon>
        <taxon>Glomeromycotina</taxon>
        <taxon>Glomeromycetes</taxon>
        <taxon>Diversisporales</taxon>
        <taxon>Diversisporaceae</taxon>
        <taxon>Diversispora</taxon>
    </lineage>
</organism>
<accession>A0A9N9FVH1</accession>
<dbReference type="OrthoDB" id="2420203at2759"/>
<reference evidence="3" key="1">
    <citation type="submission" date="2021-06" db="EMBL/GenBank/DDBJ databases">
        <authorList>
            <person name="Kallberg Y."/>
            <person name="Tangrot J."/>
            <person name="Rosling A."/>
        </authorList>
    </citation>
    <scope>NUCLEOTIDE SEQUENCE</scope>
    <source>
        <strain evidence="3">AZ414A</strain>
    </source>
</reference>
<feature type="compositionally biased region" description="Basic and acidic residues" evidence="2">
    <location>
        <begin position="90"/>
        <end position="108"/>
    </location>
</feature>
<proteinExistence type="predicted"/>
<keyword evidence="4" id="KW-1185">Reference proteome</keyword>
<gene>
    <name evidence="3" type="ORF">DEBURN_LOCUS7682</name>
</gene>
<feature type="compositionally biased region" description="Polar residues" evidence="2">
    <location>
        <begin position="226"/>
        <end position="254"/>
    </location>
</feature>
<dbReference type="Proteomes" id="UP000789706">
    <property type="component" value="Unassembled WGS sequence"/>
</dbReference>
<evidence type="ECO:0000313" key="4">
    <source>
        <dbReference type="Proteomes" id="UP000789706"/>
    </source>
</evidence>
<feature type="compositionally biased region" description="Polar residues" evidence="2">
    <location>
        <begin position="193"/>
        <end position="219"/>
    </location>
</feature>